<accession>A0ABS5W151</accession>
<keyword evidence="5 7" id="KW-0964">Secreted</keyword>
<dbReference type="Pfam" id="PF22638">
    <property type="entry name" value="FlgK_D1"/>
    <property type="match status" value="1"/>
</dbReference>
<feature type="domain" description="Flagellar hook-associated protein FlgK helical" evidence="10">
    <location>
        <begin position="103"/>
        <end position="318"/>
    </location>
</feature>
<dbReference type="Pfam" id="PF06429">
    <property type="entry name" value="Flg_bbr_C"/>
    <property type="match status" value="1"/>
</dbReference>
<dbReference type="SUPFAM" id="SSF64518">
    <property type="entry name" value="Phase 1 flagellin"/>
    <property type="match status" value="1"/>
</dbReference>
<dbReference type="InterPro" id="IPR002371">
    <property type="entry name" value="FlgK"/>
</dbReference>
<dbReference type="PRINTS" id="PR01005">
    <property type="entry name" value="FLGHOOKAP1"/>
</dbReference>
<dbReference type="NCBIfam" id="TIGR02492">
    <property type="entry name" value="flgK_ends"/>
    <property type="match status" value="1"/>
</dbReference>
<protein>
    <recommendedName>
        <fullName evidence="4 7">Flagellar hook-associated protein 1</fullName>
        <shortName evidence="7">HAP1</shortName>
    </recommendedName>
</protein>
<feature type="domain" description="Flagellar basal-body/hook protein C-terminal" evidence="9">
    <location>
        <begin position="402"/>
        <end position="442"/>
    </location>
</feature>
<dbReference type="RefSeq" id="WP_214534477.1">
    <property type="nucleotide sequence ID" value="NZ_JAHFVK010000001.1"/>
</dbReference>
<keyword evidence="12" id="KW-1185">Reference proteome</keyword>
<keyword evidence="11" id="KW-0282">Flagellum</keyword>
<dbReference type="Pfam" id="PF00460">
    <property type="entry name" value="Flg_bb_rod"/>
    <property type="match status" value="1"/>
</dbReference>
<evidence type="ECO:0000256" key="3">
    <source>
        <dbReference type="ARBA" id="ARBA00009677"/>
    </source>
</evidence>
<reference evidence="11 12" key="1">
    <citation type="submission" date="2021-05" db="EMBL/GenBank/DDBJ databases">
        <title>Croceibacterium sp. LX-88 genome sequence.</title>
        <authorList>
            <person name="Luo X."/>
        </authorList>
    </citation>
    <scope>NUCLEOTIDE SEQUENCE [LARGE SCALE GENOMIC DNA]</scope>
    <source>
        <strain evidence="11 12">LX-88</strain>
    </source>
</reference>
<comment type="caution">
    <text evidence="11">The sequence shown here is derived from an EMBL/GenBank/DDBJ whole genome shotgun (WGS) entry which is preliminary data.</text>
</comment>
<sequence length="444" mass="44804">MASDLLTIAASGTRAARSALDVTAQNIANASTEGYIRRTAQMEEVAGASGFRTNDISLSGVRVAGVNRNADAFRQAEVRRTNSDATRASTELNGLKDIESAVEQADVYTAIVELESALKQLGQDPVDPSLRAATLAAADALAGKFNIAANGLNAVTQGEQFDASAEVDQANVLAGELARINQRLARAGAGSSDQSSLLDQRDLMLEKLSGIANINTTFAADGTVTVNLGGPTGPALVSGNNTSPLAMTTAADGTISFDVGGTAVSVSGGSLSGHALALQEVANVRGKLDTLAASVADTVNAAQAAGVDLDGATGTPLFTGTTAATIALATTDGRAIATAPAGAAAGSRDASNLTALSSALETGGAADRMNSLLFDISSRVSGRQVTSEALTTIASSARATLLQQSGVDLDQEAANLIRFQQAFQASGRAMQVATDIFDTLIGIG</sequence>
<comment type="subcellular location">
    <subcellularLocation>
        <location evidence="1">Bacterial flagellum basal body</location>
    </subcellularLocation>
    <subcellularLocation>
        <location evidence="2 7">Secreted</location>
    </subcellularLocation>
</comment>
<feature type="domain" description="Flagellar basal body rod protein N-terminal" evidence="8">
    <location>
        <begin position="7"/>
        <end position="35"/>
    </location>
</feature>
<evidence type="ECO:0000259" key="10">
    <source>
        <dbReference type="Pfam" id="PF22638"/>
    </source>
</evidence>
<evidence type="ECO:0000313" key="12">
    <source>
        <dbReference type="Proteomes" id="UP000811255"/>
    </source>
</evidence>
<dbReference type="PANTHER" id="PTHR30033:SF1">
    <property type="entry name" value="FLAGELLAR HOOK-ASSOCIATED PROTEIN 1"/>
    <property type="match status" value="1"/>
</dbReference>
<evidence type="ECO:0000259" key="9">
    <source>
        <dbReference type="Pfam" id="PF06429"/>
    </source>
</evidence>
<dbReference type="InterPro" id="IPR010930">
    <property type="entry name" value="Flg_bb/hook_C_dom"/>
</dbReference>
<evidence type="ECO:0000256" key="4">
    <source>
        <dbReference type="ARBA" id="ARBA00016244"/>
    </source>
</evidence>
<keyword evidence="11" id="KW-0966">Cell projection</keyword>
<evidence type="ECO:0000256" key="2">
    <source>
        <dbReference type="ARBA" id="ARBA00004613"/>
    </source>
</evidence>
<dbReference type="PANTHER" id="PTHR30033">
    <property type="entry name" value="FLAGELLAR HOOK-ASSOCIATED PROTEIN 1"/>
    <property type="match status" value="1"/>
</dbReference>
<organism evidence="11 12">
    <name type="scientific">Croceibacterium selenioxidans</name>
    <dbReference type="NCBI Taxonomy" id="2838833"/>
    <lineage>
        <taxon>Bacteria</taxon>
        <taxon>Pseudomonadati</taxon>
        <taxon>Pseudomonadota</taxon>
        <taxon>Alphaproteobacteria</taxon>
        <taxon>Sphingomonadales</taxon>
        <taxon>Erythrobacteraceae</taxon>
        <taxon>Croceibacterium</taxon>
    </lineage>
</organism>
<dbReference type="Proteomes" id="UP000811255">
    <property type="component" value="Unassembled WGS sequence"/>
</dbReference>
<evidence type="ECO:0000259" key="8">
    <source>
        <dbReference type="Pfam" id="PF00460"/>
    </source>
</evidence>
<dbReference type="InterPro" id="IPR053927">
    <property type="entry name" value="FlgK_helical"/>
</dbReference>
<evidence type="ECO:0000313" key="11">
    <source>
        <dbReference type="EMBL" id="MBT2133201.1"/>
    </source>
</evidence>
<evidence type="ECO:0000256" key="1">
    <source>
        <dbReference type="ARBA" id="ARBA00004117"/>
    </source>
</evidence>
<name>A0ABS5W151_9SPHN</name>
<proteinExistence type="inferred from homology"/>
<evidence type="ECO:0000256" key="5">
    <source>
        <dbReference type="ARBA" id="ARBA00022525"/>
    </source>
</evidence>
<evidence type="ECO:0000256" key="6">
    <source>
        <dbReference type="ARBA" id="ARBA00023143"/>
    </source>
</evidence>
<gene>
    <name evidence="7 11" type="primary">flgK</name>
    <name evidence="11" type="ORF">KK137_02540</name>
</gene>
<dbReference type="InterPro" id="IPR001444">
    <property type="entry name" value="Flag_bb_rod_N"/>
</dbReference>
<keyword evidence="11" id="KW-0969">Cilium</keyword>
<comment type="similarity">
    <text evidence="3 7">Belongs to the flagella basal body rod proteins family.</text>
</comment>
<evidence type="ECO:0000256" key="7">
    <source>
        <dbReference type="RuleBase" id="RU362065"/>
    </source>
</evidence>
<keyword evidence="6 7" id="KW-0975">Bacterial flagellum</keyword>
<dbReference type="EMBL" id="JAHFVK010000001">
    <property type="protein sequence ID" value="MBT2133201.1"/>
    <property type="molecule type" value="Genomic_DNA"/>
</dbReference>